<dbReference type="Proteomes" id="UP001229251">
    <property type="component" value="Unassembled WGS sequence"/>
</dbReference>
<dbReference type="AlphaFoldDB" id="A0AAJ1Q557"/>
<dbReference type="InterPro" id="IPR000825">
    <property type="entry name" value="SUF_FeS_clus_asmbl_SufBD_core"/>
</dbReference>
<evidence type="ECO:0000259" key="2">
    <source>
        <dbReference type="Pfam" id="PF01458"/>
    </source>
</evidence>
<dbReference type="EMBL" id="JASOOE010000004">
    <property type="protein sequence ID" value="MDK7186969.1"/>
    <property type="molecule type" value="Genomic_DNA"/>
</dbReference>
<gene>
    <name evidence="3" type="ORF">QP433_03140</name>
</gene>
<feature type="domain" description="SUF system FeS cluster assembly SufBD core" evidence="2">
    <location>
        <begin position="122"/>
        <end position="347"/>
    </location>
</feature>
<evidence type="ECO:0000313" key="4">
    <source>
        <dbReference type="Proteomes" id="UP001229251"/>
    </source>
</evidence>
<dbReference type="PANTHER" id="PTHR30508">
    <property type="entry name" value="FES CLUSTER ASSEMBLY PROTEIN SUF"/>
    <property type="match status" value="1"/>
</dbReference>
<evidence type="ECO:0000313" key="3">
    <source>
        <dbReference type="EMBL" id="MDK7186969.1"/>
    </source>
</evidence>
<dbReference type="SUPFAM" id="SSF101960">
    <property type="entry name" value="Stabilizer of iron transporter SufD"/>
    <property type="match status" value="1"/>
</dbReference>
<dbReference type="InterPro" id="IPR055346">
    <property type="entry name" value="Fe-S_cluster_assembly_SufBD"/>
</dbReference>
<name>A0AAJ1Q557_9LACT</name>
<dbReference type="RefSeq" id="WP_101975406.1">
    <property type="nucleotide sequence ID" value="NZ_CP138857.1"/>
</dbReference>
<dbReference type="Pfam" id="PF01458">
    <property type="entry name" value="SUFBD_core"/>
    <property type="match status" value="1"/>
</dbReference>
<accession>A0AAJ1Q557</accession>
<sequence length="385" mass="43325">MQAIHHINELKQAAYSTYPQLSLPKIERLNLNQWQLFDNPENTPEIPSIDQKQGDILICDFQTAIEKYPDLFINYLGQALPLDDSSLSAYHLAHLSQGLFIYVPEGYHHHEKLEWTLDFSKQSHQYLLLVLGKRSQLSYLEKLTNNTPSDFSQSYSLEVILEEGAKLDYQAIDQMKSHASNILTRRSLIKDRAIVNWTIGAFNEGNSLEDFDCKLSGLAAESYLNITAISNLSNHQVIDSKINNWGAHSIGHIKQYGAAIESGRLSMNGIGKIHKNAKLADAQQENRLLMLSDGARGDANPILLIDEFEVTAGHAASIAQVDQEQLWYLMSRGIPLIQAKFLVIRGFLMQSVSQIKDPTIRQLLLDQLDIKLQSLTKEGDHHGPA</sequence>
<reference evidence="3" key="1">
    <citation type="submission" date="2023-05" db="EMBL/GenBank/DDBJ databases">
        <title>Cataloging the Phylogenetic Diversity of Human Bladder Bacteria.</title>
        <authorList>
            <person name="Du J."/>
        </authorList>
    </citation>
    <scope>NUCLEOTIDE SEQUENCE</scope>
    <source>
        <strain evidence="3">UMB1231</strain>
    </source>
</reference>
<dbReference type="InterPro" id="IPR037284">
    <property type="entry name" value="SUF_FeS_clus_asmbl_SufBD_sf"/>
</dbReference>
<comment type="caution">
    <text evidence="3">The sequence shown here is derived from an EMBL/GenBank/DDBJ whole genome shotgun (WGS) entry which is preliminary data.</text>
</comment>
<comment type="similarity">
    <text evidence="1">Belongs to the iron-sulfur cluster assembly SufBD family.</text>
</comment>
<dbReference type="GO" id="GO:0016226">
    <property type="term" value="P:iron-sulfur cluster assembly"/>
    <property type="evidence" value="ECO:0007669"/>
    <property type="project" value="InterPro"/>
</dbReference>
<protein>
    <submittedName>
        <fullName evidence="3">SufD family Fe-S cluster assembly protein</fullName>
    </submittedName>
</protein>
<organism evidence="3 4">
    <name type="scientific">Facklamia hominis</name>
    <dbReference type="NCBI Taxonomy" id="178214"/>
    <lineage>
        <taxon>Bacteria</taxon>
        <taxon>Bacillati</taxon>
        <taxon>Bacillota</taxon>
        <taxon>Bacilli</taxon>
        <taxon>Lactobacillales</taxon>
        <taxon>Aerococcaceae</taxon>
        <taxon>Facklamia</taxon>
    </lineage>
</organism>
<evidence type="ECO:0000256" key="1">
    <source>
        <dbReference type="ARBA" id="ARBA00043967"/>
    </source>
</evidence>
<dbReference type="PANTHER" id="PTHR30508:SF1">
    <property type="entry name" value="UPF0051 PROTEIN ABCI8, CHLOROPLASTIC-RELATED"/>
    <property type="match status" value="1"/>
</dbReference>
<proteinExistence type="inferred from homology"/>